<evidence type="ECO:0000256" key="1">
    <source>
        <dbReference type="ARBA" id="ARBA00006643"/>
    </source>
</evidence>
<feature type="domain" description="DYW" evidence="2">
    <location>
        <begin position="78"/>
        <end position="150"/>
    </location>
</feature>
<comment type="similarity">
    <text evidence="1">Belongs to the PPR family. PCMP-H subfamily.</text>
</comment>
<dbReference type="InterPro" id="IPR032867">
    <property type="entry name" value="DYW_dom"/>
</dbReference>
<gene>
    <name evidence="3" type="ORF">L1049_002160</name>
</gene>
<evidence type="ECO:0000259" key="2">
    <source>
        <dbReference type="Pfam" id="PF14432"/>
    </source>
</evidence>
<evidence type="ECO:0000313" key="4">
    <source>
        <dbReference type="Proteomes" id="UP001415857"/>
    </source>
</evidence>
<dbReference type="EMBL" id="JBBPBK010000013">
    <property type="protein sequence ID" value="KAK9271796.1"/>
    <property type="molecule type" value="Genomic_DNA"/>
</dbReference>
<accession>A0AAP0NGK0</accession>
<protein>
    <recommendedName>
        <fullName evidence="2">DYW domain-containing protein</fullName>
    </recommendedName>
</protein>
<dbReference type="Proteomes" id="UP001415857">
    <property type="component" value="Unassembled WGS sequence"/>
</dbReference>
<evidence type="ECO:0000313" key="3">
    <source>
        <dbReference type="EMBL" id="KAK9271796.1"/>
    </source>
</evidence>
<organism evidence="3 4">
    <name type="scientific">Liquidambar formosana</name>
    <name type="common">Formosan gum</name>
    <dbReference type="NCBI Taxonomy" id="63359"/>
    <lineage>
        <taxon>Eukaryota</taxon>
        <taxon>Viridiplantae</taxon>
        <taxon>Streptophyta</taxon>
        <taxon>Embryophyta</taxon>
        <taxon>Tracheophyta</taxon>
        <taxon>Spermatophyta</taxon>
        <taxon>Magnoliopsida</taxon>
        <taxon>eudicotyledons</taxon>
        <taxon>Gunneridae</taxon>
        <taxon>Pentapetalae</taxon>
        <taxon>Saxifragales</taxon>
        <taxon>Altingiaceae</taxon>
        <taxon>Liquidambar</taxon>
    </lineage>
</organism>
<name>A0AAP0NGK0_LIQFO</name>
<proteinExistence type="inferred from homology"/>
<dbReference type="GO" id="GO:0008270">
    <property type="term" value="F:zinc ion binding"/>
    <property type="evidence" value="ECO:0007669"/>
    <property type="project" value="InterPro"/>
</dbReference>
<dbReference type="Pfam" id="PF14432">
    <property type="entry name" value="DYW_deaminase"/>
    <property type="match status" value="1"/>
</dbReference>
<sequence>MPIEPSSMVWETLQKYSKAGLKEQLNELGPLIRSSGLKLSNKKRVRDNLISNQKRATPEKSKAYDKLRSLSKEVKQAGYVPDTRYVLHDIDQEAKEKASLYHSEKLAIAVGLISTPPGTTLRIIKNLRICGDCHNFIKILSNIENREFIV</sequence>
<reference evidence="3 4" key="1">
    <citation type="journal article" date="2024" name="Plant J.">
        <title>Genome sequences and population genomics reveal climatic adaptation and genomic divergence between two closely related sweetgum species.</title>
        <authorList>
            <person name="Xu W.Q."/>
            <person name="Ren C.Q."/>
            <person name="Zhang X.Y."/>
            <person name="Comes H.P."/>
            <person name="Liu X.H."/>
            <person name="Li Y.G."/>
            <person name="Kettle C.J."/>
            <person name="Jalonen R."/>
            <person name="Gaisberger H."/>
            <person name="Ma Y.Z."/>
            <person name="Qiu Y.X."/>
        </authorList>
    </citation>
    <scope>NUCLEOTIDE SEQUENCE [LARGE SCALE GENOMIC DNA]</scope>
    <source>
        <strain evidence="3">Hangzhou</strain>
    </source>
</reference>
<dbReference type="AlphaFoldDB" id="A0AAP0NGK0"/>
<keyword evidence="4" id="KW-1185">Reference proteome</keyword>
<comment type="caution">
    <text evidence="3">The sequence shown here is derived from an EMBL/GenBank/DDBJ whole genome shotgun (WGS) entry which is preliminary data.</text>
</comment>